<keyword evidence="2" id="KW-1185">Reference proteome</keyword>
<dbReference type="InterPro" id="IPR025591">
    <property type="entry name" value="RloB"/>
</dbReference>
<dbReference type="Pfam" id="PF13707">
    <property type="entry name" value="RloB"/>
    <property type="match status" value="1"/>
</dbReference>
<proteinExistence type="predicted"/>
<accession>A0ABM9KCN6</accession>
<evidence type="ECO:0000313" key="1">
    <source>
        <dbReference type="EMBL" id="CAJ0821564.1"/>
    </source>
</evidence>
<sequence>MSLIKRTPRPLTRDTSKFRDDRLFVVACDDRYAPSQYFSFFEIERVKVFVVPTEDGTSSAPHVLDRLLRFDLDSDDERWMLLDTDHCIKGSHLGSYTEALQRARQAGVKVALSNPCFELWLLLHHVEPQDVAMLKQASKVEEELKRVLGGYNKTMLKKENFPIETVPVACERARELDTDGNGGDVPLTVTTRVYKLLEALASAVSFLQVPEALRTIRGTGERASGLLDIKTETQATEG</sequence>
<dbReference type="Proteomes" id="UP001189757">
    <property type="component" value="Unassembled WGS sequence"/>
</dbReference>
<gene>
    <name evidence="1" type="ORF">LMG18101_04667</name>
</gene>
<comment type="caution">
    <text evidence="1">The sequence shown here is derived from an EMBL/GenBank/DDBJ whole genome shotgun (WGS) entry which is preliminary data.</text>
</comment>
<reference evidence="1 2" key="1">
    <citation type="submission" date="2023-07" db="EMBL/GenBank/DDBJ databases">
        <authorList>
            <person name="Peeters C."/>
        </authorList>
    </citation>
    <scope>NUCLEOTIDE SEQUENCE [LARGE SCALE GENOMIC DNA]</scope>
    <source>
        <strain evidence="1 2">LMG 18101</strain>
    </source>
</reference>
<protein>
    <recommendedName>
        <fullName evidence="3">RloB domain-containing protein</fullName>
    </recommendedName>
</protein>
<evidence type="ECO:0008006" key="3">
    <source>
        <dbReference type="Google" id="ProtNLM"/>
    </source>
</evidence>
<name>A0ABM9KCN6_9RALS</name>
<dbReference type="EMBL" id="CATZLL010000018">
    <property type="protein sequence ID" value="CAJ0821564.1"/>
    <property type="molecule type" value="Genomic_DNA"/>
</dbReference>
<organism evidence="1 2">
    <name type="scientific">Ralstonia flaminis</name>
    <dbReference type="NCBI Taxonomy" id="3058597"/>
    <lineage>
        <taxon>Bacteria</taxon>
        <taxon>Pseudomonadati</taxon>
        <taxon>Pseudomonadota</taxon>
        <taxon>Betaproteobacteria</taxon>
        <taxon>Burkholderiales</taxon>
        <taxon>Burkholderiaceae</taxon>
        <taxon>Ralstonia</taxon>
    </lineage>
</organism>
<evidence type="ECO:0000313" key="2">
    <source>
        <dbReference type="Proteomes" id="UP001189757"/>
    </source>
</evidence>